<protein>
    <submittedName>
        <fullName evidence="1">Repressor of the inhibitor of the protein kinase</fullName>
    </submittedName>
</protein>
<dbReference type="PANTHER" id="PTHR46289:SF14">
    <property type="entry name" value="DUF4371 DOMAIN-CONTAINING PROTEIN"/>
    <property type="match status" value="1"/>
</dbReference>
<comment type="caution">
    <text evidence="1">The sequence shown here is derived from an EMBL/GenBank/DDBJ whole genome shotgun (WGS) entry which is preliminary data.</text>
</comment>
<proteinExistence type="predicted"/>
<dbReference type="AlphaFoldDB" id="A0A6A4W848"/>
<dbReference type="InterPro" id="IPR012337">
    <property type="entry name" value="RNaseH-like_sf"/>
</dbReference>
<dbReference type="SUPFAM" id="SSF53098">
    <property type="entry name" value="Ribonuclease H-like"/>
    <property type="match status" value="1"/>
</dbReference>
<dbReference type="EMBL" id="VIIS01000936">
    <property type="protein sequence ID" value="KAF0303506.1"/>
    <property type="molecule type" value="Genomic_DNA"/>
</dbReference>
<evidence type="ECO:0000313" key="1">
    <source>
        <dbReference type="EMBL" id="KAF0303506.1"/>
    </source>
</evidence>
<dbReference type="Proteomes" id="UP000440578">
    <property type="component" value="Unassembled WGS sequence"/>
</dbReference>
<organism evidence="1 2">
    <name type="scientific">Amphibalanus amphitrite</name>
    <name type="common">Striped barnacle</name>
    <name type="synonym">Balanus amphitrite</name>
    <dbReference type="NCBI Taxonomy" id="1232801"/>
    <lineage>
        <taxon>Eukaryota</taxon>
        <taxon>Metazoa</taxon>
        <taxon>Ecdysozoa</taxon>
        <taxon>Arthropoda</taxon>
        <taxon>Crustacea</taxon>
        <taxon>Multicrustacea</taxon>
        <taxon>Cirripedia</taxon>
        <taxon>Thoracica</taxon>
        <taxon>Thoracicalcarea</taxon>
        <taxon>Balanomorpha</taxon>
        <taxon>Balanoidea</taxon>
        <taxon>Balanidae</taxon>
        <taxon>Amphibalaninae</taxon>
        <taxon>Amphibalanus</taxon>
    </lineage>
</organism>
<dbReference type="PANTHER" id="PTHR46289">
    <property type="entry name" value="52 KDA REPRESSOR OF THE INHIBITOR OF THE PROTEIN KINASE-LIKE PROTEIN-RELATED"/>
    <property type="match status" value="1"/>
</dbReference>
<dbReference type="OrthoDB" id="6621209at2759"/>
<gene>
    <name evidence="1" type="primary">THAP12_24</name>
    <name evidence="1" type="ORF">FJT64_002886</name>
</gene>
<accession>A0A6A4W848</accession>
<keyword evidence="2" id="KW-1185">Reference proteome</keyword>
<name>A0A6A4W848_AMPAM</name>
<dbReference type="InterPro" id="IPR052958">
    <property type="entry name" value="IFN-induced_PKR_regulator"/>
</dbReference>
<sequence>MGEEEVEVKMTGENIGGVILEKINELLGDNKKLVGCGFDGAAALSSKNVGAAAVLKRASPLCEYFHCAMHALNLCAAAGCKQRDVQNCMTTVKTVTSFFNMSAKRVDALKRKVREKEPEQPRKRLVTLCETRFLERHDSIIVFCELLPAVIMCLEEMQSWHSSDTHSRAAQLLGSLRSPSFLVALFALEVVSAALLPVSRALQAKSIDVATAAQGLDACIETLQRWRDEPEEQVANILIRADAVADDLGVTIAPPRCPARATHRANAGNCGDRASYYRVNCFLPLLSGTLEQMRARFGQNQQVSLKLCGLLPAQLKPWTEVEAVILRYRQFLDNEEVVKAEHSIWLSMWKDAEEERPGCAVAALEKCPQQLLPNISVLLQILAALPVSTAEPERFFSRVNLAATAIRASMSEERLEAICLLQVYRRCPDLTVETVLQEFSKKPRKKTFVL</sequence>
<reference evidence="1 2" key="1">
    <citation type="submission" date="2019-07" db="EMBL/GenBank/DDBJ databases">
        <title>Draft genome assembly of a fouling barnacle, Amphibalanus amphitrite (Darwin, 1854): The first reference genome for Thecostraca.</title>
        <authorList>
            <person name="Kim W."/>
        </authorList>
    </citation>
    <scope>NUCLEOTIDE SEQUENCE [LARGE SCALE GENOMIC DNA]</scope>
    <source>
        <strain evidence="1">SNU_AA5</strain>
        <tissue evidence="1">Soma without cirri and trophi</tissue>
    </source>
</reference>
<evidence type="ECO:0000313" key="2">
    <source>
        <dbReference type="Proteomes" id="UP000440578"/>
    </source>
</evidence>